<dbReference type="PRINTS" id="PR00743">
    <property type="entry name" value="GLHYDRLASE36"/>
</dbReference>
<protein>
    <recommendedName>
        <fullName evidence="2">alpha-galactosidase</fullName>
        <ecNumber evidence="2">3.2.1.22</ecNumber>
    </recommendedName>
</protein>
<dbReference type="AlphaFoldDB" id="A0A938WZ26"/>
<dbReference type="InterPro" id="IPR017853">
    <property type="entry name" value="GH"/>
</dbReference>
<dbReference type="Pfam" id="PF16875">
    <property type="entry name" value="Glyco_hydro_36N"/>
    <property type="match status" value="1"/>
</dbReference>
<proteinExistence type="predicted"/>
<keyword evidence="9" id="KW-1185">Reference proteome</keyword>
<organism evidence="8 9">
    <name type="scientific">Bifidobacterium pullorum subsp. saeculare</name>
    <dbReference type="NCBI Taxonomy" id="78257"/>
    <lineage>
        <taxon>Bacteria</taxon>
        <taxon>Bacillati</taxon>
        <taxon>Actinomycetota</taxon>
        <taxon>Actinomycetes</taxon>
        <taxon>Bifidobacteriales</taxon>
        <taxon>Bifidobacteriaceae</taxon>
        <taxon>Bifidobacterium</taxon>
    </lineage>
</organism>
<dbReference type="Proteomes" id="UP000718821">
    <property type="component" value="Unassembled WGS sequence"/>
</dbReference>
<dbReference type="GO" id="GO:0004557">
    <property type="term" value="F:alpha-galactosidase activity"/>
    <property type="evidence" value="ECO:0007669"/>
    <property type="project" value="UniProtKB-EC"/>
</dbReference>
<feature type="domain" description="Glycosyl hydrolase family 36 C-terminal" evidence="6">
    <location>
        <begin position="610"/>
        <end position="705"/>
    </location>
</feature>
<evidence type="ECO:0000256" key="5">
    <source>
        <dbReference type="SAM" id="MobiDB-lite"/>
    </source>
</evidence>
<dbReference type="InterPro" id="IPR013785">
    <property type="entry name" value="Aldolase_TIM"/>
</dbReference>
<keyword evidence="3" id="KW-0378">Hydrolase</keyword>
<sequence length="720" mass="78166">MLFPSAPADTPVTRLALADADAGDDLPDVLAVVCCADPAPFADLPRQTPRRAPLLAEHALGAFGRPALRGHRVMAEAGGGLAVGMDWTPRFTLDASPRAADSRLTIAAHDAGAGLALATDIEAMAGGSLRIRHALTNVSAGTYVVDGLEVCVPLRDDQTEFLDFTGRHERERQPQRHRVADGTWVREGRRGKPGYEGASLIAGTAGFSFGSGSMLGVQPAWSGNTVLAVDRISEDGAAVFAGELLQPGEVALAPGETYATPWVVVTASDQGLDGVAASLHAWQRSLPAHPAEQPVTLNVWEALYFDQRPDVVLDLVERAARLGVERFVLDDGWFHARRTDTAGLGDWWVDRDVWPEGLRPLADAVHARGMQFGLWFEPEMVNPDSDLFRAHPDWILQAAGRMPLPHRHQQVLDLTIPEAFDHVLGQITAVLAECPVDYVKWDHNRELLEAGSNARGRVPAVRRQTLAFLRLLDALRCRFPAIAWESCASGGGRIDLGIIEQVQRVWTSDMTDALSRQRIQRWSMQTVAPEYLGMHVSAPTSHQTGRTYALDFRAATAVFGSFGIEWDIRQAGDADLDRLAQWIAWYKAERGFLHFGRMTRLDVTDPAVLAHGVVAPDGSRALIAHVQIDESASNRGVWLRVPGLVPDARYRLRWAGPDGRGAGLDAASRPDWDPLPEGGPLGAERGAASATLAGAALATVGVRIPRCRPETIRLIDIVRI</sequence>
<dbReference type="Gene3D" id="2.60.40.1180">
    <property type="entry name" value="Golgi alpha-mannosidase II"/>
    <property type="match status" value="1"/>
</dbReference>
<dbReference type="InterPro" id="IPR013780">
    <property type="entry name" value="Glyco_hydro_b"/>
</dbReference>
<dbReference type="Pfam" id="PF16874">
    <property type="entry name" value="Glyco_hydro_36C"/>
    <property type="match status" value="1"/>
</dbReference>
<accession>A0A938WZ26</accession>
<dbReference type="GO" id="GO:0016052">
    <property type="term" value="P:carbohydrate catabolic process"/>
    <property type="evidence" value="ECO:0007669"/>
    <property type="project" value="InterPro"/>
</dbReference>
<dbReference type="InterPro" id="IPR031705">
    <property type="entry name" value="Glyco_hydro_36_C"/>
</dbReference>
<dbReference type="InterPro" id="IPR038417">
    <property type="entry name" value="Alpga-gal_N_sf"/>
</dbReference>
<dbReference type="FunFam" id="3.20.20.70:FF:000118">
    <property type="entry name" value="Alpha-galactosidase"/>
    <property type="match status" value="1"/>
</dbReference>
<dbReference type="RefSeq" id="WP_204469537.1">
    <property type="nucleotide sequence ID" value="NZ_JACLYU010000019.1"/>
</dbReference>
<reference evidence="8" key="2">
    <citation type="journal article" date="2021" name="Sci. Rep.">
        <title>The distribution of antibiotic resistance genes in chicken gut microbiota commensals.</title>
        <authorList>
            <person name="Juricova H."/>
            <person name="Matiasovicova J."/>
            <person name="Kubasova T."/>
            <person name="Cejkova D."/>
            <person name="Rychlik I."/>
        </authorList>
    </citation>
    <scope>NUCLEOTIDE SEQUENCE</scope>
    <source>
        <strain evidence="8">An836</strain>
    </source>
</reference>
<dbReference type="Pfam" id="PF02065">
    <property type="entry name" value="Melibiase"/>
    <property type="match status" value="1"/>
</dbReference>
<evidence type="ECO:0000313" key="8">
    <source>
        <dbReference type="EMBL" id="MBM6700215.1"/>
    </source>
</evidence>
<evidence type="ECO:0000256" key="3">
    <source>
        <dbReference type="ARBA" id="ARBA00022801"/>
    </source>
</evidence>
<dbReference type="Gene3D" id="3.20.20.70">
    <property type="entry name" value="Aldolase class I"/>
    <property type="match status" value="1"/>
</dbReference>
<evidence type="ECO:0000259" key="7">
    <source>
        <dbReference type="Pfam" id="PF16875"/>
    </source>
</evidence>
<reference evidence="8" key="1">
    <citation type="submission" date="2020-08" db="EMBL/GenBank/DDBJ databases">
        <authorList>
            <person name="Cejkova D."/>
            <person name="Kubasova T."/>
            <person name="Jahodarova E."/>
            <person name="Rychlik I."/>
        </authorList>
    </citation>
    <scope>NUCLEOTIDE SEQUENCE</scope>
    <source>
        <strain evidence="8">An836</strain>
    </source>
</reference>
<dbReference type="InterPro" id="IPR002252">
    <property type="entry name" value="Glyco_hydro_36"/>
</dbReference>
<dbReference type="SUPFAM" id="SSF51445">
    <property type="entry name" value="(Trans)glycosidases"/>
    <property type="match status" value="1"/>
</dbReference>
<evidence type="ECO:0000259" key="6">
    <source>
        <dbReference type="Pfam" id="PF16874"/>
    </source>
</evidence>
<dbReference type="Gene3D" id="2.70.98.60">
    <property type="entry name" value="alpha-galactosidase from lactobacil brevis"/>
    <property type="match status" value="1"/>
</dbReference>
<comment type="caution">
    <text evidence="8">The sequence shown here is derived from an EMBL/GenBank/DDBJ whole genome shotgun (WGS) entry which is preliminary data.</text>
</comment>
<evidence type="ECO:0000313" key="9">
    <source>
        <dbReference type="Proteomes" id="UP000718821"/>
    </source>
</evidence>
<dbReference type="InterPro" id="IPR050985">
    <property type="entry name" value="Alpha-glycosidase_related"/>
</dbReference>
<feature type="region of interest" description="Disordered" evidence="5">
    <location>
        <begin position="662"/>
        <end position="684"/>
    </location>
</feature>
<comment type="catalytic activity">
    <reaction evidence="1">
        <text>Hydrolysis of terminal, non-reducing alpha-D-galactose residues in alpha-D-galactosides, including galactose oligosaccharides, galactomannans and galactolipids.</text>
        <dbReference type="EC" id="3.2.1.22"/>
    </reaction>
</comment>
<dbReference type="PANTHER" id="PTHR43053:SF3">
    <property type="entry name" value="ALPHA-GALACTOSIDASE C-RELATED"/>
    <property type="match status" value="1"/>
</dbReference>
<dbReference type="EC" id="3.2.1.22" evidence="2"/>
<dbReference type="CDD" id="cd14791">
    <property type="entry name" value="GH36"/>
    <property type="match status" value="1"/>
</dbReference>
<evidence type="ECO:0000256" key="2">
    <source>
        <dbReference type="ARBA" id="ARBA00012755"/>
    </source>
</evidence>
<gene>
    <name evidence="8" type="ORF">H7U32_07915</name>
</gene>
<dbReference type="PANTHER" id="PTHR43053">
    <property type="entry name" value="GLYCOSIDASE FAMILY 31"/>
    <property type="match status" value="1"/>
</dbReference>
<evidence type="ECO:0000256" key="1">
    <source>
        <dbReference type="ARBA" id="ARBA00001255"/>
    </source>
</evidence>
<keyword evidence="4" id="KW-0326">Glycosidase</keyword>
<dbReference type="InterPro" id="IPR031704">
    <property type="entry name" value="Glyco_hydro_36_N"/>
</dbReference>
<evidence type="ECO:0000256" key="4">
    <source>
        <dbReference type="ARBA" id="ARBA00023295"/>
    </source>
</evidence>
<dbReference type="EMBL" id="JACLYU010000019">
    <property type="protein sequence ID" value="MBM6700215.1"/>
    <property type="molecule type" value="Genomic_DNA"/>
</dbReference>
<feature type="domain" description="Glycosyl hydrolase family 36 N-terminal" evidence="7">
    <location>
        <begin position="51"/>
        <end position="252"/>
    </location>
</feature>
<name>A0A938WZ26_9BIFI</name>